<dbReference type="Proteomes" id="UP001597024">
    <property type="component" value="Unassembled WGS sequence"/>
</dbReference>
<comment type="caution">
    <text evidence="2">The sequence shown here is derived from an EMBL/GenBank/DDBJ whole genome shotgun (WGS) entry which is preliminary data.</text>
</comment>
<gene>
    <name evidence="2" type="ORF">ACFQ08_20295</name>
</gene>
<name>A0ABW3DSU7_9ACTN</name>
<accession>A0ABW3DSU7</accession>
<feature type="non-terminal residue" evidence="2">
    <location>
        <position position="82"/>
    </location>
</feature>
<keyword evidence="3" id="KW-1185">Reference proteome</keyword>
<organism evidence="2 3">
    <name type="scientific">Streptosporangium algeriense</name>
    <dbReference type="NCBI Taxonomy" id="1682748"/>
    <lineage>
        <taxon>Bacteria</taxon>
        <taxon>Bacillati</taxon>
        <taxon>Actinomycetota</taxon>
        <taxon>Actinomycetes</taxon>
        <taxon>Streptosporangiales</taxon>
        <taxon>Streptosporangiaceae</taxon>
        <taxon>Streptosporangium</taxon>
    </lineage>
</organism>
<evidence type="ECO:0000313" key="2">
    <source>
        <dbReference type="EMBL" id="MFD0886894.1"/>
    </source>
</evidence>
<feature type="region of interest" description="Disordered" evidence="1">
    <location>
        <begin position="1"/>
        <end position="28"/>
    </location>
</feature>
<feature type="compositionally biased region" description="Polar residues" evidence="1">
    <location>
        <begin position="1"/>
        <end position="10"/>
    </location>
</feature>
<proteinExistence type="predicted"/>
<dbReference type="EMBL" id="JBHTHX010000746">
    <property type="protein sequence ID" value="MFD0886894.1"/>
    <property type="molecule type" value="Genomic_DNA"/>
</dbReference>
<evidence type="ECO:0000313" key="3">
    <source>
        <dbReference type="Proteomes" id="UP001597024"/>
    </source>
</evidence>
<evidence type="ECO:0000256" key="1">
    <source>
        <dbReference type="SAM" id="MobiDB-lite"/>
    </source>
</evidence>
<sequence>MGMISGNATPQVAPRAGQGETIAVRPNRPAPSWKLSRRLLRLAFNVAEHIGPSLASMHWHVPREAYAPPVEACDRCPSPPGP</sequence>
<protein>
    <submittedName>
        <fullName evidence="2">Uncharacterized protein</fullName>
    </submittedName>
</protein>
<reference evidence="3" key="1">
    <citation type="journal article" date="2019" name="Int. J. Syst. Evol. Microbiol.">
        <title>The Global Catalogue of Microorganisms (GCM) 10K type strain sequencing project: providing services to taxonomists for standard genome sequencing and annotation.</title>
        <authorList>
            <consortium name="The Broad Institute Genomics Platform"/>
            <consortium name="The Broad Institute Genome Sequencing Center for Infectious Disease"/>
            <person name="Wu L."/>
            <person name="Ma J."/>
        </authorList>
    </citation>
    <scope>NUCLEOTIDE SEQUENCE [LARGE SCALE GENOMIC DNA]</scope>
    <source>
        <strain evidence="3">CCUG 62974</strain>
    </source>
</reference>